<evidence type="ECO:0000256" key="1">
    <source>
        <dbReference type="ARBA" id="ARBA00022614"/>
    </source>
</evidence>
<dbReference type="InterPro" id="IPR042197">
    <property type="entry name" value="Apaf_helical"/>
</dbReference>
<dbReference type="Pfam" id="PF23282">
    <property type="entry name" value="WHD_ROQ1"/>
    <property type="match status" value="1"/>
</dbReference>
<dbReference type="InterPro" id="IPR044974">
    <property type="entry name" value="Disease_R_plants"/>
</dbReference>
<gene>
    <name evidence="6" type="ORF">Fmac_021394</name>
</gene>
<evidence type="ECO:0000256" key="3">
    <source>
        <dbReference type="ARBA" id="ARBA00022821"/>
    </source>
</evidence>
<dbReference type="InterPro" id="IPR002182">
    <property type="entry name" value="NB-ARC"/>
</dbReference>
<protein>
    <recommendedName>
        <fullName evidence="5">TIR domain-containing protein</fullName>
    </recommendedName>
</protein>
<evidence type="ECO:0000256" key="2">
    <source>
        <dbReference type="ARBA" id="ARBA00022737"/>
    </source>
</evidence>
<dbReference type="InterPro" id="IPR036390">
    <property type="entry name" value="WH_DNA-bd_sf"/>
</dbReference>
<dbReference type="Gene3D" id="3.40.50.10140">
    <property type="entry name" value="Toll/interleukin-1 receptor homology (TIR) domain"/>
    <property type="match status" value="1"/>
</dbReference>
<dbReference type="Gene3D" id="3.80.10.10">
    <property type="entry name" value="Ribonuclease Inhibitor"/>
    <property type="match status" value="3"/>
</dbReference>
<dbReference type="Pfam" id="PF00931">
    <property type="entry name" value="NB-ARC"/>
    <property type="match status" value="1"/>
</dbReference>
<dbReference type="FunFam" id="3.40.50.10140:FF:000007">
    <property type="entry name" value="Disease resistance protein (TIR-NBS-LRR class)"/>
    <property type="match status" value="1"/>
</dbReference>
<organism evidence="6 7">
    <name type="scientific">Flemingia macrophylla</name>
    <dbReference type="NCBI Taxonomy" id="520843"/>
    <lineage>
        <taxon>Eukaryota</taxon>
        <taxon>Viridiplantae</taxon>
        <taxon>Streptophyta</taxon>
        <taxon>Embryophyta</taxon>
        <taxon>Tracheophyta</taxon>
        <taxon>Spermatophyta</taxon>
        <taxon>Magnoliopsida</taxon>
        <taxon>eudicotyledons</taxon>
        <taxon>Gunneridae</taxon>
        <taxon>Pentapetalae</taxon>
        <taxon>rosids</taxon>
        <taxon>fabids</taxon>
        <taxon>Fabales</taxon>
        <taxon>Fabaceae</taxon>
        <taxon>Papilionoideae</taxon>
        <taxon>50 kb inversion clade</taxon>
        <taxon>NPAAA clade</taxon>
        <taxon>indigoferoid/millettioid clade</taxon>
        <taxon>Phaseoleae</taxon>
        <taxon>Flemingia</taxon>
    </lineage>
</organism>
<dbReference type="InterPro" id="IPR032675">
    <property type="entry name" value="LRR_dom_sf"/>
</dbReference>
<dbReference type="GO" id="GO:0006952">
    <property type="term" value="P:defense response"/>
    <property type="evidence" value="ECO:0007669"/>
    <property type="project" value="UniProtKB-KW"/>
</dbReference>
<dbReference type="InterPro" id="IPR058192">
    <property type="entry name" value="WHD_ROQ1-like"/>
</dbReference>
<proteinExistence type="predicted"/>
<dbReference type="EMBL" id="JBGMDY010000007">
    <property type="protein sequence ID" value="KAL2327967.1"/>
    <property type="molecule type" value="Genomic_DNA"/>
</dbReference>
<dbReference type="PROSITE" id="PS51450">
    <property type="entry name" value="LRR"/>
    <property type="match status" value="1"/>
</dbReference>
<dbReference type="PROSITE" id="PS50104">
    <property type="entry name" value="TIR"/>
    <property type="match status" value="1"/>
</dbReference>
<dbReference type="PANTHER" id="PTHR11017">
    <property type="entry name" value="LEUCINE-RICH REPEAT-CONTAINING PROTEIN"/>
    <property type="match status" value="1"/>
</dbReference>
<keyword evidence="3" id="KW-0611">Plant defense</keyword>
<name>A0ABD1LWR9_9FABA</name>
<dbReference type="SUPFAM" id="SSF52058">
    <property type="entry name" value="L domain-like"/>
    <property type="match status" value="1"/>
</dbReference>
<dbReference type="PANTHER" id="PTHR11017:SF259">
    <property type="entry name" value="ADP-RIBOSYL CYCLASE_CYCLIC ADP-RIBOSE HYDROLASE"/>
    <property type="match status" value="1"/>
</dbReference>
<dbReference type="InterPro" id="IPR001611">
    <property type="entry name" value="Leu-rich_rpt"/>
</dbReference>
<evidence type="ECO:0000313" key="7">
    <source>
        <dbReference type="Proteomes" id="UP001603857"/>
    </source>
</evidence>
<dbReference type="SUPFAM" id="SSF52540">
    <property type="entry name" value="P-loop containing nucleoside triphosphate hydrolases"/>
    <property type="match status" value="1"/>
</dbReference>
<dbReference type="SMART" id="SM00255">
    <property type="entry name" value="TIR"/>
    <property type="match status" value="1"/>
</dbReference>
<evidence type="ECO:0000256" key="4">
    <source>
        <dbReference type="ARBA" id="ARBA00023027"/>
    </source>
</evidence>
<dbReference type="Gene3D" id="1.10.8.430">
    <property type="entry name" value="Helical domain of apoptotic protease-activating factors"/>
    <property type="match status" value="1"/>
</dbReference>
<keyword evidence="4" id="KW-0520">NAD</keyword>
<dbReference type="InterPro" id="IPR027417">
    <property type="entry name" value="P-loop_NTPase"/>
</dbReference>
<keyword evidence="1" id="KW-0433">Leucine-rich repeat</keyword>
<keyword evidence="2" id="KW-0677">Repeat</keyword>
<dbReference type="AlphaFoldDB" id="A0ABD1LWR9"/>
<evidence type="ECO:0000313" key="6">
    <source>
        <dbReference type="EMBL" id="KAL2327967.1"/>
    </source>
</evidence>
<dbReference type="SUPFAM" id="SSF52200">
    <property type="entry name" value="Toll/Interleukin receptor TIR domain"/>
    <property type="match status" value="1"/>
</dbReference>
<dbReference type="InterPro" id="IPR035897">
    <property type="entry name" value="Toll_tir_struct_dom_sf"/>
</dbReference>
<dbReference type="PRINTS" id="PR00364">
    <property type="entry name" value="DISEASERSIST"/>
</dbReference>
<comment type="caution">
    <text evidence="6">The sequence shown here is derived from an EMBL/GenBank/DDBJ whole genome shotgun (WGS) entry which is preliminary data.</text>
</comment>
<feature type="domain" description="TIR" evidence="5">
    <location>
        <begin position="20"/>
        <end position="185"/>
    </location>
</feature>
<accession>A0ABD1LWR9</accession>
<dbReference type="InterPro" id="IPR000157">
    <property type="entry name" value="TIR_dom"/>
</dbReference>
<dbReference type="Gene3D" id="3.40.50.300">
    <property type="entry name" value="P-loop containing nucleotide triphosphate hydrolases"/>
    <property type="match status" value="1"/>
</dbReference>
<keyword evidence="7" id="KW-1185">Reference proteome</keyword>
<dbReference type="SUPFAM" id="SSF46785">
    <property type="entry name" value="Winged helix' DNA-binding domain"/>
    <property type="match status" value="1"/>
</dbReference>
<dbReference type="Proteomes" id="UP001603857">
    <property type="component" value="Unassembled WGS sequence"/>
</dbReference>
<sequence length="909" mass="103788">MASTSNAIIHYSSSSSSMIRTYDVFVSFRGEDTRNNFTDILFGGLSKNGIEAFRDNTHLHKGKSIAPDLLEAIQASRIFIVVFSKKYASSTWCLRELAHICNCIEKSPRDVLPIFYDVDPSEVRRQSGCYKTAFAEHEERFRKDKKMMEEVQVWRETLTKVANHAGWDIQNKPQGVEIEKIIEKIKDILGCKFLCLPKDTLVGIESRVEELLGNLCLKSINDVQVVGISGMGGIGKTTLARSLYERIIDQYTCSCFIEDVSKIYRAFGTIGVQKQLLSQCLNEKNLEIFNASEGTYLTWTRLRNIRALIVFDNVDNLEQLQMFTGNRRTILCDYLSGGSIIIIISRDKHLLETHGVNYVYQVKPLNDRDAIKLFCRYAFKTNHIMSDYEKLTSDVLSHVQGHPLAIQVLGASLCNRNISQWKSALVRLKESKSDDIMNVLQISFDQLNDLDKEIFLDIACFFCWMREEPVMEILKFRGFEPDIGLQNLIDKSLITIEDGIIWMHRLLMDLGKCIVRKESPKKPRKWSRLWNFQDLDKVMSSKMGSENLEAIYIGDGMYKIETLRVDALAKVSKLKILILKSYKANFYGSLDHLCNELGYLTWVNYHLESLPPSFQPDNLVELCLCSSNIKRLWKGKKSLPNLRRLDLSRSKNLTKVPDLGEAQNICELNFFGCEKLSELHPSISLLRKLTYLNLRFCISLIKLPPFIDNPNLETLNLEGCKQLKEINPSIGLLQKLTFLSLYGCENLVSLPDSILCLNSLEYLNLGHCSKLFGEEVKKLCISEGAICSRSTSSIMKKWITSPLHLLHSRAHNDSVSCLLPSLHALPCLRKLDLCFCNLVHIPDAIRNLNFLEILNLEGNNFCTLPSLKELSMLYSLKLMYCRELKYLPELPSHTNSTLIKKTTTKYPSA</sequence>
<evidence type="ECO:0000259" key="5">
    <source>
        <dbReference type="PROSITE" id="PS50104"/>
    </source>
</evidence>
<dbReference type="Pfam" id="PF01582">
    <property type="entry name" value="TIR"/>
    <property type="match status" value="1"/>
</dbReference>
<reference evidence="6 7" key="1">
    <citation type="submission" date="2024-08" db="EMBL/GenBank/DDBJ databases">
        <title>Insights into the chromosomal genome structure of Flemingia macrophylla.</title>
        <authorList>
            <person name="Ding Y."/>
            <person name="Zhao Y."/>
            <person name="Bi W."/>
            <person name="Wu M."/>
            <person name="Zhao G."/>
            <person name="Gong Y."/>
            <person name="Li W."/>
            <person name="Zhang P."/>
        </authorList>
    </citation>
    <scope>NUCLEOTIDE SEQUENCE [LARGE SCALE GENOMIC DNA]</scope>
    <source>
        <strain evidence="6">DYQJB</strain>
        <tissue evidence="6">Leaf</tissue>
    </source>
</reference>